<keyword evidence="6" id="KW-0472">Membrane</keyword>
<evidence type="ECO:0000256" key="3">
    <source>
        <dbReference type="ARBA" id="ARBA00022833"/>
    </source>
</evidence>
<keyword evidence="1" id="KW-0479">Metal-binding</keyword>
<keyword evidence="3" id="KW-0862">Zinc</keyword>
<keyword evidence="6" id="KW-0812">Transmembrane</keyword>
<sequence length="150" mass="16988">MEDDEISETSYMATGPLCGCVKPSVVVVRTSWTSENPGRRFYSCKKYKDGGGCNFFAWVDGPICNRSKQVIPGLLRKSNELRQKLQQIQEENDKLKEENKNLAAEMKSLKISMRIESKRTMWLFIVASAIIFYQYLNKNSGGQGSSNMIA</sequence>
<accession>A0A5A7QEE1</accession>
<keyword evidence="9" id="KW-1185">Reference proteome</keyword>
<evidence type="ECO:0000259" key="7">
    <source>
        <dbReference type="PROSITE" id="PS51999"/>
    </source>
</evidence>
<dbReference type="OrthoDB" id="2822301at2759"/>
<evidence type="ECO:0000256" key="1">
    <source>
        <dbReference type="ARBA" id="ARBA00022723"/>
    </source>
</evidence>
<evidence type="ECO:0000313" key="9">
    <source>
        <dbReference type="Proteomes" id="UP000325081"/>
    </source>
</evidence>
<dbReference type="InterPro" id="IPR010666">
    <property type="entry name" value="Znf_GRF"/>
</dbReference>
<reference evidence="9" key="1">
    <citation type="journal article" date="2019" name="Curr. Biol.">
        <title>Genome Sequence of Striga asiatica Provides Insight into the Evolution of Plant Parasitism.</title>
        <authorList>
            <person name="Yoshida S."/>
            <person name="Kim S."/>
            <person name="Wafula E.K."/>
            <person name="Tanskanen J."/>
            <person name="Kim Y.M."/>
            <person name="Honaas L."/>
            <person name="Yang Z."/>
            <person name="Spallek T."/>
            <person name="Conn C.E."/>
            <person name="Ichihashi Y."/>
            <person name="Cheong K."/>
            <person name="Cui S."/>
            <person name="Der J.P."/>
            <person name="Gundlach H."/>
            <person name="Jiao Y."/>
            <person name="Hori C."/>
            <person name="Ishida J.K."/>
            <person name="Kasahara H."/>
            <person name="Kiba T."/>
            <person name="Kim M.S."/>
            <person name="Koo N."/>
            <person name="Laohavisit A."/>
            <person name="Lee Y.H."/>
            <person name="Lumba S."/>
            <person name="McCourt P."/>
            <person name="Mortimer J.C."/>
            <person name="Mutuku J.M."/>
            <person name="Nomura T."/>
            <person name="Sasaki-Sekimoto Y."/>
            <person name="Seto Y."/>
            <person name="Wang Y."/>
            <person name="Wakatake T."/>
            <person name="Sakakibara H."/>
            <person name="Demura T."/>
            <person name="Yamaguchi S."/>
            <person name="Yoneyama K."/>
            <person name="Manabe R.I."/>
            <person name="Nelson D.C."/>
            <person name="Schulman A.H."/>
            <person name="Timko M.P."/>
            <person name="dePamphilis C.W."/>
            <person name="Choi D."/>
            <person name="Shirasu K."/>
        </authorList>
    </citation>
    <scope>NUCLEOTIDE SEQUENCE [LARGE SCALE GENOMIC DNA]</scope>
    <source>
        <strain evidence="9">cv. UVA1</strain>
    </source>
</reference>
<organism evidence="8 9">
    <name type="scientific">Striga asiatica</name>
    <name type="common">Asiatic witchweed</name>
    <name type="synonym">Buchnera asiatica</name>
    <dbReference type="NCBI Taxonomy" id="4170"/>
    <lineage>
        <taxon>Eukaryota</taxon>
        <taxon>Viridiplantae</taxon>
        <taxon>Streptophyta</taxon>
        <taxon>Embryophyta</taxon>
        <taxon>Tracheophyta</taxon>
        <taxon>Spermatophyta</taxon>
        <taxon>Magnoliopsida</taxon>
        <taxon>eudicotyledons</taxon>
        <taxon>Gunneridae</taxon>
        <taxon>Pentapetalae</taxon>
        <taxon>asterids</taxon>
        <taxon>lamiids</taxon>
        <taxon>Lamiales</taxon>
        <taxon>Orobanchaceae</taxon>
        <taxon>Buchnereae</taxon>
        <taxon>Striga</taxon>
    </lineage>
</organism>
<dbReference type="Pfam" id="PF06839">
    <property type="entry name" value="Zn_ribbon_GRF"/>
    <property type="match status" value="1"/>
</dbReference>
<feature type="coiled-coil region" evidence="5">
    <location>
        <begin position="71"/>
        <end position="112"/>
    </location>
</feature>
<name>A0A5A7QEE1_STRAF</name>
<gene>
    <name evidence="8" type="ORF">STAS_19559</name>
</gene>
<proteinExistence type="predicted"/>
<feature type="transmembrane region" description="Helical" evidence="6">
    <location>
        <begin position="120"/>
        <end position="136"/>
    </location>
</feature>
<protein>
    <submittedName>
        <fullName evidence="8">GRF zinc finger containing protein</fullName>
    </submittedName>
</protein>
<dbReference type="PANTHER" id="PTHR33248">
    <property type="entry name" value="ZINC ION-BINDING PROTEIN"/>
    <property type="match status" value="1"/>
</dbReference>
<evidence type="ECO:0000256" key="6">
    <source>
        <dbReference type="SAM" id="Phobius"/>
    </source>
</evidence>
<evidence type="ECO:0000256" key="5">
    <source>
        <dbReference type="SAM" id="Coils"/>
    </source>
</evidence>
<keyword evidence="2 4" id="KW-0863">Zinc-finger</keyword>
<keyword evidence="5" id="KW-0175">Coiled coil</keyword>
<dbReference type="PROSITE" id="PS51999">
    <property type="entry name" value="ZF_GRF"/>
    <property type="match status" value="1"/>
</dbReference>
<dbReference type="AlphaFoldDB" id="A0A5A7QEE1"/>
<feature type="domain" description="GRF-type" evidence="7">
    <location>
        <begin position="18"/>
        <end position="62"/>
    </location>
</feature>
<comment type="caution">
    <text evidence="8">The sequence shown here is derived from an EMBL/GenBank/DDBJ whole genome shotgun (WGS) entry which is preliminary data.</text>
</comment>
<evidence type="ECO:0000256" key="2">
    <source>
        <dbReference type="ARBA" id="ARBA00022771"/>
    </source>
</evidence>
<dbReference type="EMBL" id="BKCP01006438">
    <property type="protein sequence ID" value="GER42737.1"/>
    <property type="molecule type" value="Genomic_DNA"/>
</dbReference>
<keyword evidence="6" id="KW-1133">Transmembrane helix</keyword>
<dbReference type="GO" id="GO:0008270">
    <property type="term" value="F:zinc ion binding"/>
    <property type="evidence" value="ECO:0007669"/>
    <property type="project" value="UniProtKB-KW"/>
</dbReference>
<evidence type="ECO:0000256" key="4">
    <source>
        <dbReference type="PROSITE-ProRule" id="PRU01343"/>
    </source>
</evidence>
<dbReference type="Proteomes" id="UP000325081">
    <property type="component" value="Unassembled WGS sequence"/>
</dbReference>
<evidence type="ECO:0000313" key="8">
    <source>
        <dbReference type="EMBL" id="GER42737.1"/>
    </source>
</evidence>